<dbReference type="Proteomes" id="UP000265000">
    <property type="component" value="Unplaced"/>
</dbReference>
<dbReference type="PANTHER" id="PTHR14845:SF5">
    <property type="entry name" value="BASAL BODY-ORIENTATION FACTOR 1"/>
    <property type="match status" value="1"/>
</dbReference>
<protein>
    <submittedName>
        <fullName evidence="3">Basal body orientation factor 1</fullName>
    </submittedName>
</protein>
<feature type="region of interest" description="Disordered" evidence="2">
    <location>
        <begin position="1"/>
        <end position="23"/>
    </location>
</feature>
<proteinExistence type="predicted"/>
<reference evidence="3" key="1">
    <citation type="submission" date="2025-08" db="UniProtKB">
        <authorList>
            <consortium name="Ensembl"/>
        </authorList>
    </citation>
    <scope>IDENTIFICATION</scope>
</reference>
<reference evidence="3" key="2">
    <citation type="submission" date="2025-09" db="UniProtKB">
        <authorList>
            <consortium name="Ensembl"/>
        </authorList>
    </citation>
    <scope>IDENTIFICATION</scope>
</reference>
<keyword evidence="4" id="KW-1185">Reference proteome</keyword>
<dbReference type="AlphaFoldDB" id="A0A3Q2UK22"/>
<dbReference type="Ensembl" id="ENSFHET00000023410.1">
    <property type="protein sequence ID" value="ENSFHEP00000031200.1"/>
    <property type="gene ID" value="ENSFHEG00000016950.1"/>
</dbReference>
<feature type="coiled-coil region" evidence="1">
    <location>
        <begin position="139"/>
        <end position="211"/>
    </location>
</feature>
<dbReference type="GeneTree" id="ENSGT00940000154427"/>
<keyword evidence="1" id="KW-0175">Coiled coil</keyword>
<evidence type="ECO:0000256" key="1">
    <source>
        <dbReference type="SAM" id="Coils"/>
    </source>
</evidence>
<sequence length="339" mass="39582">FCHRKGKKSSKHEPKSEKEPDLETARANAALWELKLKTTEQDLSDYRGAHHDMARMNEQLTNQLSRSERDSVDMTGYWQREVEDREEKLVHGLKKCAAEVQHAYNECSKPSDWHWTCSAFFSLEQDMLESTVKKNSTKMETKEKKLSEATAKVASLERALEEISRRLEQQEEKEKRNLVTIQASQVELDKLQKLLAMKDKEMQRVKQLARTIVDKRKEAEEFFHEALDHVRQEIVASRLQYKKEALQDYQQKFREATAGIMRFPPICTLNKSPNSTSYLYADSPSTEVQMSQLTWEQKEKVIPPQVAYTFTQHLPTQLTYIESLTFVNSQHLSVYECTL</sequence>
<evidence type="ECO:0000313" key="4">
    <source>
        <dbReference type="Proteomes" id="UP000265000"/>
    </source>
</evidence>
<organism evidence="3 4">
    <name type="scientific">Fundulus heteroclitus</name>
    <name type="common">Killifish</name>
    <name type="synonym">Mummichog</name>
    <dbReference type="NCBI Taxonomy" id="8078"/>
    <lineage>
        <taxon>Eukaryota</taxon>
        <taxon>Metazoa</taxon>
        <taxon>Chordata</taxon>
        <taxon>Craniata</taxon>
        <taxon>Vertebrata</taxon>
        <taxon>Euteleostomi</taxon>
        <taxon>Actinopterygii</taxon>
        <taxon>Neopterygii</taxon>
        <taxon>Teleostei</taxon>
        <taxon>Neoteleostei</taxon>
        <taxon>Acanthomorphata</taxon>
        <taxon>Ovalentaria</taxon>
        <taxon>Atherinomorphae</taxon>
        <taxon>Cyprinodontiformes</taxon>
        <taxon>Fundulidae</taxon>
        <taxon>Fundulus</taxon>
    </lineage>
</organism>
<evidence type="ECO:0000313" key="3">
    <source>
        <dbReference type="Ensembl" id="ENSFHEP00000031200.1"/>
    </source>
</evidence>
<feature type="compositionally biased region" description="Basic residues" evidence="2">
    <location>
        <begin position="1"/>
        <end position="10"/>
    </location>
</feature>
<evidence type="ECO:0000256" key="2">
    <source>
        <dbReference type="SAM" id="MobiDB-lite"/>
    </source>
</evidence>
<feature type="compositionally biased region" description="Basic and acidic residues" evidence="2">
    <location>
        <begin position="11"/>
        <end position="23"/>
    </location>
</feature>
<accession>A0A3Q2UK22</accession>
<dbReference type="PANTHER" id="PTHR14845">
    <property type="entry name" value="COILED-COIL DOMAIN-CONTAINING 166"/>
    <property type="match status" value="1"/>
</dbReference>
<name>A0A3Q2UK22_FUNHE</name>